<proteinExistence type="predicted"/>
<dbReference type="GO" id="GO:0030276">
    <property type="term" value="F:clathrin binding"/>
    <property type="evidence" value="ECO:0007669"/>
    <property type="project" value="InterPro"/>
</dbReference>
<dbReference type="InterPro" id="IPR029205">
    <property type="entry name" value="Clathrin-bd"/>
</dbReference>
<sequence length="810" mass="87517">MEPDVIPLHSSSPPPLDDDGDGELGSEEDEFGDFSVGVSCSPLGFADSAELPSLTLKPATHRPSCSFNHPVEQSQPTSTVNLESDGGQTDMEGQDCDAKSSLHLTNGFAERHHNSGAHSAPTAGACSPEEETGFADFTVFTEQAAHPWCCGFSPMSSTEQWDGRVGGTNHSLGEQICHSGQDVIMESEPRSHCAYKADKNVCTEVKHCENRDPACAQPSQDHHQPQEAAAALNFPSGEEERGKPGDSRRERRPSFDSLRISDEQEDEGEENKENSVSSLPQTFSMYASASEASFGDDLSFEGVSADLEPNVSSLVSHDDQTDWDGTDDEDEGELGLPDSFVSRTGRLSQSESETGFHHCKQYATQETCATSNQSQPGANTEGRFADSSVEHHRDQELQTADVGVQSLGNLPPSDSFADFCSAPTQGDGQGSWAEFKDQSAQGEEKPWTQFRDPVSSLQIDGNTEEEQDRAGQQGGSRRNSCQASLSCRVQQLLQASFPEVVVPVVEGEEELLGLSALLQTRHLPEREEAAPELSGALWIQQEMLSPHRDVHSAVGLQFQWGGSHTNRTLLRCLSVDTRNIVFIGTKKQPVTVPAFASGLGMLEPTKDSVAAVGSPGHTAVTAQAPPGRREIPDPSTHSVQEELPSSQLDWSSRGLSSSQDGCSALNLDYFGPEQEGRSSSSSRSNSPPPGQHVSLRSSSTLLTRFTINQFSVQMLDFCPLLCTPPCEGVDRELYQLTISKLETSDTSSHLEDALNRLMSTTEKTSVSVRKPVQDGELSAEAGRMIAGLPDLSFMQAKVLMFPSILVPENE</sequence>
<feature type="region of interest" description="Disordered" evidence="1">
    <location>
        <begin position="370"/>
        <end position="432"/>
    </location>
</feature>
<evidence type="ECO:0000259" key="2">
    <source>
        <dbReference type="Pfam" id="PF15045"/>
    </source>
</evidence>
<dbReference type="Ensembl" id="ENSSPAT00000015473.1">
    <property type="protein sequence ID" value="ENSSPAP00000015224.1"/>
    <property type="gene ID" value="ENSSPAG00000011487.1"/>
</dbReference>
<feature type="compositionally biased region" description="Polar residues" evidence="1">
    <location>
        <begin position="63"/>
        <end position="82"/>
    </location>
</feature>
<feature type="compositionally biased region" description="Acidic residues" evidence="1">
    <location>
        <begin position="16"/>
        <end position="32"/>
    </location>
</feature>
<feature type="compositionally biased region" description="Basic and acidic residues" evidence="1">
    <location>
        <begin position="238"/>
        <end position="262"/>
    </location>
</feature>
<evidence type="ECO:0000256" key="1">
    <source>
        <dbReference type="SAM" id="MobiDB-lite"/>
    </source>
</evidence>
<protein>
    <recommendedName>
        <fullName evidence="2">Aftiphilin clathrin-binding box domain-containing protein</fullName>
    </recommendedName>
</protein>
<feature type="domain" description="Aftiphilin clathrin-binding box" evidence="2">
    <location>
        <begin position="548"/>
        <end position="608"/>
    </location>
</feature>
<feature type="region of interest" description="Disordered" evidence="1">
    <location>
        <begin position="458"/>
        <end position="478"/>
    </location>
</feature>
<feature type="region of interest" description="Disordered" evidence="1">
    <location>
        <begin position="1"/>
        <end position="37"/>
    </location>
</feature>
<feature type="region of interest" description="Disordered" evidence="1">
    <location>
        <begin position="607"/>
        <end position="697"/>
    </location>
</feature>
<dbReference type="InterPro" id="IPR046359">
    <property type="entry name" value="Aftin-like"/>
</dbReference>
<accession>A0A3B5ABD5</accession>
<feature type="region of interest" description="Disordered" evidence="1">
    <location>
        <begin position="213"/>
        <end position="279"/>
    </location>
</feature>
<dbReference type="PANTHER" id="PTHR16156">
    <property type="entry name" value="AFTIPHILIN A-RELATED"/>
    <property type="match status" value="1"/>
</dbReference>
<dbReference type="Pfam" id="PF15045">
    <property type="entry name" value="Clathrin_bdg"/>
    <property type="match status" value="1"/>
</dbReference>
<dbReference type="GO" id="GO:0030121">
    <property type="term" value="C:AP-1 adaptor complex"/>
    <property type="evidence" value="ECO:0007669"/>
    <property type="project" value="TreeGrafter"/>
</dbReference>
<name>A0A3B5ABD5_9TELE</name>
<reference evidence="3" key="1">
    <citation type="submission" date="2023-09" db="UniProtKB">
        <authorList>
            <consortium name="Ensembl"/>
        </authorList>
    </citation>
    <scope>IDENTIFICATION</scope>
</reference>
<dbReference type="GO" id="GO:0032588">
    <property type="term" value="C:trans-Golgi network membrane"/>
    <property type="evidence" value="ECO:0007669"/>
    <property type="project" value="InterPro"/>
</dbReference>
<feature type="region of interest" description="Disordered" evidence="1">
    <location>
        <begin position="56"/>
        <end position="94"/>
    </location>
</feature>
<dbReference type="STRING" id="144197.ENSSPAP00000015224"/>
<evidence type="ECO:0000313" key="3">
    <source>
        <dbReference type="Ensembl" id="ENSSPAP00000015224.1"/>
    </source>
</evidence>
<feature type="compositionally biased region" description="Acidic residues" evidence="1">
    <location>
        <begin position="321"/>
        <end position="333"/>
    </location>
</feature>
<feature type="compositionally biased region" description="Polar residues" evidence="1">
    <location>
        <begin position="635"/>
        <end position="661"/>
    </location>
</feature>
<organism evidence="3">
    <name type="scientific">Stegastes partitus</name>
    <name type="common">bicolor damselfish</name>
    <dbReference type="NCBI Taxonomy" id="144197"/>
    <lineage>
        <taxon>Eukaryota</taxon>
        <taxon>Metazoa</taxon>
        <taxon>Chordata</taxon>
        <taxon>Craniata</taxon>
        <taxon>Vertebrata</taxon>
        <taxon>Euteleostomi</taxon>
        <taxon>Actinopterygii</taxon>
        <taxon>Neopterygii</taxon>
        <taxon>Teleostei</taxon>
        <taxon>Neoteleostei</taxon>
        <taxon>Acanthomorphata</taxon>
        <taxon>Ovalentaria</taxon>
        <taxon>Pomacentridae</taxon>
        <taxon>Stegastes</taxon>
    </lineage>
</organism>
<feature type="region of interest" description="Disordered" evidence="1">
    <location>
        <begin position="311"/>
        <end position="342"/>
    </location>
</feature>
<dbReference type="GeneTree" id="ENSGT00940000154186"/>
<dbReference type="PANTHER" id="PTHR16156:SF7">
    <property type="entry name" value="CLATHRIN BINDING BOX OF AFTIPHILIN CONTAINING 1"/>
    <property type="match status" value="1"/>
</dbReference>
<dbReference type="AlphaFoldDB" id="A0A3B5ABD5"/>